<evidence type="ECO:0000313" key="16">
    <source>
        <dbReference type="EMBL" id="KAE9967965.1"/>
    </source>
</evidence>
<evidence type="ECO:0000256" key="1">
    <source>
        <dbReference type="ARBA" id="ARBA00004173"/>
    </source>
</evidence>
<comment type="caution">
    <text evidence="17">The sequence shown here is derived from an EMBL/GenBank/DDBJ whole genome shotgun (WGS) entry which is preliminary data.</text>
</comment>
<dbReference type="Proteomes" id="UP000490939">
    <property type="component" value="Unassembled WGS sequence"/>
</dbReference>
<dbReference type="InterPro" id="IPR003231">
    <property type="entry name" value="ACP"/>
</dbReference>
<evidence type="ECO:0000256" key="8">
    <source>
        <dbReference type="ARBA" id="ARBA00022832"/>
    </source>
</evidence>
<keyword evidence="5 14" id="KW-0596">Phosphopantetheine</keyword>
<keyword evidence="12" id="KW-0496">Mitochondrion</keyword>
<name>A0A8H3Z8Y1_VENIN</name>
<evidence type="ECO:0000256" key="13">
    <source>
        <dbReference type="ARBA" id="ARBA00023160"/>
    </source>
</evidence>
<dbReference type="SUPFAM" id="SSF47336">
    <property type="entry name" value="ACP-like"/>
    <property type="match status" value="1"/>
</dbReference>
<dbReference type="InterPro" id="IPR036736">
    <property type="entry name" value="ACP-like_sf"/>
</dbReference>
<gene>
    <name evidence="16" type="ORF">BLS_006089</name>
    <name evidence="17" type="ORF">EG327_001299</name>
</gene>
<dbReference type="InterPro" id="IPR009081">
    <property type="entry name" value="PP-bd_ACP"/>
</dbReference>
<feature type="domain" description="Carrier" evidence="15">
    <location>
        <begin position="58"/>
        <end position="134"/>
    </location>
</feature>
<keyword evidence="4" id="KW-0813">Transport</keyword>
<comment type="function">
    <text evidence="14">Carrier of the growing fatty acid chain in fatty acid biosynthesis.</text>
</comment>
<dbReference type="FunFam" id="1.10.1200.10:FF:000003">
    <property type="entry name" value="Acyl carrier protein"/>
    <property type="match status" value="1"/>
</dbReference>
<dbReference type="NCBIfam" id="TIGR00517">
    <property type="entry name" value="acyl_carrier"/>
    <property type="match status" value="1"/>
</dbReference>
<dbReference type="InterPro" id="IPR006162">
    <property type="entry name" value="Ppantetheine_attach_site"/>
</dbReference>
<evidence type="ECO:0000256" key="5">
    <source>
        <dbReference type="ARBA" id="ARBA00022450"/>
    </source>
</evidence>
<evidence type="ECO:0000256" key="11">
    <source>
        <dbReference type="ARBA" id="ARBA00023098"/>
    </source>
</evidence>
<keyword evidence="10" id="KW-0249">Electron transport</keyword>
<keyword evidence="11" id="KW-0443">Lipid metabolism</keyword>
<evidence type="ECO:0000256" key="7">
    <source>
        <dbReference type="ARBA" id="ARBA00022553"/>
    </source>
</evidence>
<comment type="subcellular location">
    <subcellularLocation>
        <location evidence="1">Mitochondrion</location>
    </subcellularLocation>
</comment>
<evidence type="ECO:0000256" key="10">
    <source>
        <dbReference type="ARBA" id="ARBA00022982"/>
    </source>
</evidence>
<dbReference type="Gene3D" id="1.10.1200.10">
    <property type="entry name" value="ACP-like"/>
    <property type="match status" value="1"/>
</dbReference>
<keyword evidence="9" id="KW-0809">Transit peptide</keyword>
<dbReference type="PROSITE" id="PS50075">
    <property type="entry name" value="CARRIER"/>
    <property type="match status" value="1"/>
</dbReference>
<dbReference type="GO" id="GO:0099128">
    <property type="term" value="C:mitochondrial [2Fe-2S] assembly complex"/>
    <property type="evidence" value="ECO:0007669"/>
    <property type="project" value="UniProtKB-ARBA"/>
</dbReference>
<evidence type="ECO:0000256" key="12">
    <source>
        <dbReference type="ARBA" id="ARBA00023128"/>
    </source>
</evidence>
<dbReference type="PANTHER" id="PTHR20863:SF28">
    <property type="entry name" value="ACYL CARRIER PROTEIN, MITOCHONDRIAL"/>
    <property type="match status" value="1"/>
</dbReference>
<evidence type="ECO:0000256" key="9">
    <source>
        <dbReference type="ARBA" id="ARBA00022946"/>
    </source>
</evidence>
<dbReference type="EMBL" id="WNWR01000133">
    <property type="protein sequence ID" value="KAE9990535.1"/>
    <property type="molecule type" value="Genomic_DNA"/>
</dbReference>
<reference evidence="17 18" key="1">
    <citation type="submission" date="2019-07" db="EMBL/GenBank/DDBJ databases">
        <title>Venturia inaequalis Genome Resource.</title>
        <authorList>
            <person name="Lichtner F.J."/>
        </authorList>
    </citation>
    <scope>NUCLEOTIDE SEQUENCE [LARGE SCALE GENOMIC DNA]</scope>
    <source>
        <strain evidence="16">Bline_iso_100314</strain>
        <strain evidence="17 18">DMI_063113</strain>
    </source>
</reference>
<dbReference type="GO" id="GO:0000036">
    <property type="term" value="F:acyl carrier activity"/>
    <property type="evidence" value="ECO:0007669"/>
    <property type="project" value="TreeGrafter"/>
</dbReference>
<protein>
    <recommendedName>
        <fullName evidence="14">Acyl carrier protein</fullName>
    </recommendedName>
</protein>
<sequence>MFRTAIFTSARAASRAVCSRPAPIARTAAIRSSFLPSKLQLGSQFARCYSASAGLSKDEVQGRIMDLLHNFDKVTDASKLSASSHFSNDLGLDSLDTVEVVMAIEEEFSIEIPDKEADAIHSVSQAVEYILSQPDGTFTPTQTVQ</sequence>
<dbReference type="HAMAP" id="MF_01217">
    <property type="entry name" value="Acyl_carrier"/>
    <property type="match status" value="1"/>
</dbReference>
<keyword evidence="7" id="KW-0597">Phosphoprotein</keyword>
<dbReference type="Pfam" id="PF00550">
    <property type="entry name" value="PP-binding"/>
    <property type="match status" value="1"/>
</dbReference>
<dbReference type="EMBL" id="WNWQ01000437">
    <property type="protein sequence ID" value="KAE9967965.1"/>
    <property type="molecule type" value="Genomic_DNA"/>
</dbReference>
<dbReference type="PANTHER" id="PTHR20863">
    <property type="entry name" value="ACYL CARRIER PROTEIN"/>
    <property type="match status" value="1"/>
</dbReference>
<evidence type="ECO:0000256" key="14">
    <source>
        <dbReference type="RuleBase" id="RU000722"/>
    </source>
</evidence>
<organism evidence="17 18">
    <name type="scientific">Venturia inaequalis</name>
    <name type="common">Apple scab fungus</name>
    <dbReference type="NCBI Taxonomy" id="5025"/>
    <lineage>
        <taxon>Eukaryota</taxon>
        <taxon>Fungi</taxon>
        <taxon>Dikarya</taxon>
        <taxon>Ascomycota</taxon>
        <taxon>Pezizomycotina</taxon>
        <taxon>Dothideomycetes</taxon>
        <taxon>Pleosporomycetidae</taxon>
        <taxon>Venturiales</taxon>
        <taxon>Venturiaceae</taxon>
        <taxon>Venturia</taxon>
    </lineage>
</organism>
<keyword evidence="13 14" id="KW-0275">Fatty acid biosynthesis</keyword>
<dbReference type="PROSITE" id="PS00012">
    <property type="entry name" value="PHOSPHOPANTETHEINE"/>
    <property type="match status" value="1"/>
</dbReference>
<evidence type="ECO:0000256" key="3">
    <source>
        <dbReference type="ARBA" id="ARBA00010930"/>
    </source>
</evidence>
<dbReference type="AlphaFoldDB" id="A0A8H3Z8Y1"/>
<comment type="pathway">
    <text evidence="2">Lipid metabolism; fatty acid biosynthesis.</text>
</comment>
<evidence type="ECO:0000256" key="2">
    <source>
        <dbReference type="ARBA" id="ARBA00005194"/>
    </source>
</evidence>
<evidence type="ECO:0000313" key="18">
    <source>
        <dbReference type="Proteomes" id="UP000490939"/>
    </source>
</evidence>
<evidence type="ECO:0000256" key="6">
    <source>
        <dbReference type="ARBA" id="ARBA00022516"/>
    </source>
</evidence>
<keyword evidence="18" id="KW-1185">Reference proteome</keyword>
<dbReference type="Proteomes" id="UP000433883">
    <property type="component" value="Unassembled WGS sequence"/>
</dbReference>
<dbReference type="GO" id="GO:0000035">
    <property type="term" value="F:acyl binding"/>
    <property type="evidence" value="ECO:0007669"/>
    <property type="project" value="TreeGrafter"/>
</dbReference>
<keyword evidence="8" id="KW-0276">Fatty acid metabolism</keyword>
<proteinExistence type="inferred from homology"/>
<evidence type="ECO:0000313" key="17">
    <source>
        <dbReference type="EMBL" id="KAE9990535.1"/>
    </source>
</evidence>
<evidence type="ECO:0000259" key="15">
    <source>
        <dbReference type="PROSITE" id="PS50075"/>
    </source>
</evidence>
<comment type="similarity">
    <text evidence="3">Belongs to the acyl carrier protein (ACP) family.</text>
</comment>
<accession>A0A8H3Z8Y1</accession>
<evidence type="ECO:0000256" key="4">
    <source>
        <dbReference type="ARBA" id="ARBA00022448"/>
    </source>
</evidence>
<keyword evidence="6 14" id="KW-0444">Lipid biosynthesis</keyword>
<dbReference type="NCBIfam" id="NF002148">
    <property type="entry name" value="PRK00982.1-2"/>
    <property type="match status" value="1"/>
</dbReference>